<dbReference type="InterPro" id="IPR028082">
    <property type="entry name" value="Peripla_BP_I"/>
</dbReference>
<dbReference type="Pfam" id="PF00356">
    <property type="entry name" value="LacI"/>
    <property type="match status" value="1"/>
</dbReference>
<dbReference type="SUPFAM" id="SSF47413">
    <property type="entry name" value="lambda repressor-like DNA-binding domains"/>
    <property type="match status" value="1"/>
</dbReference>
<dbReference type="Gene3D" id="1.10.260.40">
    <property type="entry name" value="lambda repressor-like DNA-binding domains"/>
    <property type="match status" value="1"/>
</dbReference>
<evidence type="ECO:0000256" key="2">
    <source>
        <dbReference type="ARBA" id="ARBA00023125"/>
    </source>
</evidence>
<dbReference type="CDD" id="cd01575">
    <property type="entry name" value="PBP1_GntR"/>
    <property type="match status" value="1"/>
</dbReference>
<dbReference type="InterPro" id="IPR001761">
    <property type="entry name" value="Peripla_BP/Lac1_sug-bd_dom"/>
</dbReference>
<dbReference type="AlphaFoldDB" id="A0A238KUM9"/>
<dbReference type="CDD" id="cd01392">
    <property type="entry name" value="HTH_LacI"/>
    <property type="match status" value="1"/>
</dbReference>
<dbReference type="RefSeq" id="WP_176527110.1">
    <property type="nucleotide sequence ID" value="NZ_FXYH01000013.1"/>
</dbReference>
<dbReference type="Proteomes" id="UP000220836">
    <property type="component" value="Unassembled WGS sequence"/>
</dbReference>
<keyword evidence="1" id="KW-0805">Transcription regulation</keyword>
<dbReference type="Gene3D" id="3.40.50.2300">
    <property type="match status" value="2"/>
</dbReference>
<dbReference type="InterPro" id="IPR000843">
    <property type="entry name" value="HTH_LacI"/>
</dbReference>
<keyword evidence="2" id="KW-0238">DNA-binding</keyword>
<evidence type="ECO:0000256" key="1">
    <source>
        <dbReference type="ARBA" id="ARBA00023015"/>
    </source>
</evidence>
<protein>
    <submittedName>
        <fullName evidence="5">HTH-type transcriptional regulator GntR</fullName>
    </submittedName>
</protein>
<keyword evidence="3" id="KW-0804">Transcription</keyword>
<dbReference type="PANTHER" id="PTHR30146">
    <property type="entry name" value="LACI-RELATED TRANSCRIPTIONAL REPRESSOR"/>
    <property type="match status" value="1"/>
</dbReference>
<gene>
    <name evidence="5" type="primary">gntR_1</name>
    <name evidence="5" type="ORF">PEV8663_03309</name>
</gene>
<evidence type="ECO:0000256" key="3">
    <source>
        <dbReference type="ARBA" id="ARBA00023163"/>
    </source>
</evidence>
<name>A0A238KUM9_9RHOB</name>
<dbReference type="GO" id="GO:0003700">
    <property type="term" value="F:DNA-binding transcription factor activity"/>
    <property type="evidence" value="ECO:0007669"/>
    <property type="project" value="TreeGrafter"/>
</dbReference>
<dbReference type="SUPFAM" id="SSF53822">
    <property type="entry name" value="Periplasmic binding protein-like I"/>
    <property type="match status" value="1"/>
</dbReference>
<dbReference type="SMART" id="SM00354">
    <property type="entry name" value="HTH_LACI"/>
    <property type="match status" value="1"/>
</dbReference>
<accession>A0A238KUM9</accession>
<dbReference type="PANTHER" id="PTHR30146:SF33">
    <property type="entry name" value="TRANSCRIPTIONAL REGULATOR"/>
    <property type="match status" value="1"/>
</dbReference>
<dbReference type="EMBL" id="FXYH01000013">
    <property type="protein sequence ID" value="SMX46505.1"/>
    <property type="molecule type" value="Genomic_DNA"/>
</dbReference>
<keyword evidence="6" id="KW-1185">Reference proteome</keyword>
<organism evidence="5 6">
    <name type="scientific">Pelagimonas varians</name>
    <dbReference type="NCBI Taxonomy" id="696760"/>
    <lineage>
        <taxon>Bacteria</taxon>
        <taxon>Pseudomonadati</taxon>
        <taxon>Pseudomonadota</taxon>
        <taxon>Alphaproteobacteria</taxon>
        <taxon>Rhodobacterales</taxon>
        <taxon>Roseobacteraceae</taxon>
        <taxon>Pelagimonas</taxon>
    </lineage>
</organism>
<dbReference type="Pfam" id="PF00532">
    <property type="entry name" value="Peripla_BP_1"/>
    <property type="match status" value="1"/>
</dbReference>
<sequence>MTQKATLADVAAVAGVSKMTASRALRGAPEVSQLSRDRVQQAAAQIGYVANPLAASLSSKRTQLVGVVVPSLTNTVFAEMLTGIVETIEGSGLQPVFGVTNYNPDTELDVLRNMLSWRPAGLIVTGLDHPEAAKILLRQSEQTLVQVMDVDGTAIGNCVGISHTQAGAEMARTLLASGARKIGYVNCTQIFDIRATKRLDGFRGALRDAGLEITAIQTSDTPSSAPAGRAQTRQLMQEHPDLDAIYYSNDDLAAGGLFHCLAQGICVPKGVILAGFNGLEFSESLPAQIVTTRTPRREIGQIAAQMVLDGDTDKCVQLMPQIVYLGG</sequence>
<dbReference type="InterPro" id="IPR010982">
    <property type="entry name" value="Lambda_DNA-bd_dom_sf"/>
</dbReference>
<reference evidence="5 6" key="1">
    <citation type="submission" date="2017-05" db="EMBL/GenBank/DDBJ databases">
        <authorList>
            <person name="Song R."/>
            <person name="Chenine A.L."/>
            <person name="Ruprecht R.M."/>
        </authorList>
    </citation>
    <scope>NUCLEOTIDE SEQUENCE [LARGE SCALE GENOMIC DNA]</scope>
    <source>
        <strain evidence="5 6">CECT 8663</strain>
    </source>
</reference>
<evidence type="ECO:0000259" key="4">
    <source>
        <dbReference type="PROSITE" id="PS50932"/>
    </source>
</evidence>
<feature type="domain" description="HTH lacI-type" evidence="4">
    <location>
        <begin position="5"/>
        <end position="59"/>
    </location>
</feature>
<dbReference type="PROSITE" id="PS50932">
    <property type="entry name" value="HTH_LACI_2"/>
    <property type="match status" value="1"/>
</dbReference>
<evidence type="ECO:0000313" key="6">
    <source>
        <dbReference type="Proteomes" id="UP000220836"/>
    </source>
</evidence>
<proteinExistence type="predicted"/>
<dbReference type="PROSITE" id="PS00356">
    <property type="entry name" value="HTH_LACI_1"/>
    <property type="match status" value="1"/>
</dbReference>
<dbReference type="GO" id="GO:0000976">
    <property type="term" value="F:transcription cis-regulatory region binding"/>
    <property type="evidence" value="ECO:0007669"/>
    <property type="project" value="TreeGrafter"/>
</dbReference>
<evidence type="ECO:0000313" key="5">
    <source>
        <dbReference type="EMBL" id="SMX46505.1"/>
    </source>
</evidence>